<organism evidence="1 2">
    <name type="scientific">Candidatus Giovannonibacteria bacterium GW2011_GWB1_45_9b</name>
    <dbReference type="NCBI Taxonomy" id="1618653"/>
    <lineage>
        <taxon>Bacteria</taxon>
        <taxon>Candidatus Giovannoniibacteriota</taxon>
    </lineage>
</organism>
<gene>
    <name evidence="1" type="ORF">UX24_C0015G0004</name>
</gene>
<proteinExistence type="predicted"/>
<evidence type="ECO:0000313" key="1">
    <source>
        <dbReference type="EMBL" id="KKU16250.1"/>
    </source>
</evidence>
<sequence>MSLFEDWLLVVCVYQRLDKRTSAAKKIDDGLKLFWADATDSEIADAARNIAKLFDTDPKEIRESLNEKRMSARRILYPNEWN</sequence>
<name>A0A0G1R5V1_9BACT</name>
<evidence type="ECO:0000313" key="2">
    <source>
        <dbReference type="Proteomes" id="UP000034020"/>
    </source>
</evidence>
<accession>A0A0G1R5V1</accession>
<dbReference type="AlphaFoldDB" id="A0A0G1R5V1"/>
<protein>
    <submittedName>
        <fullName evidence="1">Uncharacterized protein</fullName>
    </submittedName>
</protein>
<dbReference type="Proteomes" id="UP000034020">
    <property type="component" value="Unassembled WGS sequence"/>
</dbReference>
<dbReference type="EMBL" id="LCLL01000015">
    <property type="protein sequence ID" value="KKU16250.1"/>
    <property type="molecule type" value="Genomic_DNA"/>
</dbReference>
<comment type="caution">
    <text evidence="1">The sequence shown here is derived from an EMBL/GenBank/DDBJ whole genome shotgun (WGS) entry which is preliminary data.</text>
</comment>
<reference evidence="1 2" key="1">
    <citation type="journal article" date="2015" name="Nature">
        <title>rRNA introns, odd ribosomes, and small enigmatic genomes across a large radiation of phyla.</title>
        <authorList>
            <person name="Brown C.T."/>
            <person name="Hug L.A."/>
            <person name="Thomas B.C."/>
            <person name="Sharon I."/>
            <person name="Castelle C.J."/>
            <person name="Singh A."/>
            <person name="Wilkins M.J."/>
            <person name="Williams K.H."/>
            <person name="Banfield J.F."/>
        </authorList>
    </citation>
    <scope>NUCLEOTIDE SEQUENCE [LARGE SCALE GENOMIC DNA]</scope>
</reference>